<sequence length="286" mass="33387">MVKCRGLSTSRPVQFPVMPPESPAYIRLPATPQLNEPRLPRVRGHLPIPREIFPAVEGDRKIKPQYIRDVSPMPAHRCEARNESQRWKLGLADRRRRNLEHGLRALWARRTESDRLRKLQVSSTMEQHKRAAAAPEREDDRLTRTTILEQLMDTKVHPDPDRLSRVARSREELLARESAKRECRLYALTELYINASNFIITEKELDDEVEYLFREDYFQVQGHHENRLGMMENVWGLFGKPPSIANMLREDAGRSAKMADQHASEYERSVHRHKRITEDLTGGKML</sequence>
<evidence type="ECO:0000313" key="2">
    <source>
        <dbReference type="Proteomes" id="UP000253664"/>
    </source>
</evidence>
<name>A0A367LBX9_9HYPO</name>
<gene>
    <name evidence="1" type="ORF">L249_4195</name>
</gene>
<dbReference type="EMBL" id="LKCN02000009">
    <property type="protein sequence ID" value="RCI11911.1"/>
    <property type="molecule type" value="Genomic_DNA"/>
</dbReference>
<dbReference type="AlphaFoldDB" id="A0A367LBX9"/>
<protein>
    <submittedName>
        <fullName evidence="1">Uncharacterized protein</fullName>
    </submittedName>
</protein>
<keyword evidence="2" id="KW-1185">Reference proteome</keyword>
<dbReference type="Pfam" id="PF26163">
    <property type="entry name" value="mS26"/>
    <property type="match status" value="1"/>
</dbReference>
<accession>A0A367LBX9</accession>
<dbReference type="STRING" id="1330021.A0A367LBX9"/>
<comment type="caution">
    <text evidence="1">The sequence shown here is derived from an EMBL/GenBank/DDBJ whole genome shotgun (WGS) entry which is preliminary data.</text>
</comment>
<dbReference type="OrthoDB" id="66620at2759"/>
<organism evidence="1 2">
    <name type="scientific">Ophiocordyceps polyrhachis-furcata BCC 54312</name>
    <dbReference type="NCBI Taxonomy" id="1330021"/>
    <lineage>
        <taxon>Eukaryota</taxon>
        <taxon>Fungi</taxon>
        <taxon>Dikarya</taxon>
        <taxon>Ascomycota</taxon>
        <taxon>Pezizomycotina</taxon>
        <taxon>Sordariomycetes</taxon>
        <taxon>Hypocreomycetidae</taxon>
        <taxon>Hypocreales</taxon>
        <taxon>Ophiocordycipitaceae</taxon>
        <taxon>Ophiocordyceps</taxon>
    </lineage>
</organism>
<evidence type="ECO:0000313" key="1">
    <source>
        <dbReference type="EMBL" id="RCI11911.1"/>
    </source>
</evidence>
<reference evidence="1 2" key="1">
    <citation type="journal article" date="2015" name="BMC Genomics">
        <title>Insights from the genome of Ophiocordyceps polyrhachis-furcata to pathogenicity and host specificity in insect fungi.</title>
        <authorList>
            <person name="Wichadakul D."/>
            <person name="Kobmoo N."/>
            <person name="Ingsriswang S."/>
            <person name="Tangphatsornruang S."/>
            <person name="Chantasingh D."/>
            <person name="Luangsa-ard J.J."/>
            <person name="Eurwilaichitr L."/>
        </authorList>
    </citation>
    <scope>NUCLEOTIDE SEQUENCE [LARGE SCALE GENOMIC DNA]</scope>
    <source>
        <strain evidence="1 2">BCC 54312</strain>
    </source>
</reference>
<dbReference type="Proteomes" id="UP000253664">
    <property type="component" value="Unassembled WGS sequence"/>
</dbReference>
<dbReference type="CDD" id="cd23703">
    <property type="entry name" value="mS26_PET12"/>
    <property type="match status" value="1"/>
</dbReference>
<proteinExistence type="predicted"/>
<dbReference type="InterPro" id="IPR058940">
    <property type="entry name" value="mS26_fungi"/>
</dbReference>